<dbReference type="OrthoDB" id="4230002at2"/>
<dbReference type="SUPFAM" id="SSF55961">
    <property type="entry name" value="Bet v1-like"/>
    <property type="match status" value="1"/>
</dbReference>
<dbReference type="Gene3D" id="3.30.530.20">
    <property type="match status" value="1"/>
</dbReference>
<keyword evidence="2" id="KW-1185">Reference proteome</keyword>
<dbReference type="KEGG" id="samy:DB32_006137"/>
<dbReference type="InterPro" id="IPR023393">
    <property type="entry name" value="START-like_dom_sf"/>
</dbReference>
<sequence length="170" mass="19138">MRTATESFDLACPPEGFWRVYLDPEYVRALYLGALGYRACEVLEVTDTSRKLRVVPKMNLPGPIEALLGDGFAYEDHGTLDRAKNEWTWRMVQPEQLDPRAKPRKDVVTTRGTIRVTATGGGRCRRTDELVIEAKLFGIGGMIEAVAEKETRAAWAKERALLATWVAKLR</sequence>
<dbReference type="Pfam" id="PF10698">
    <property type="entry name" value="DUF2505"/>
    <property type="match status" value="1"/>
</dbReference>
<evidence type="ECO:0000313" key="1">
    <source>
        <dbReference type="EMBL" id="AKF08988.1"/>
    </source>
</evidence>
<dbReference type="AlphaFoldDB" id="A0A0F6YM35"/>
<reference evidence="1 2" key="1">
    <citation type="submission" date="2015-03" db="EMBL/GenBank/DDBJ databases">
        <title>Genome assembly of Sandaracinus amylolyticus DSM 53668.</title>
        <authorList>
            <person name="Sharma G."/>
            <person name="Subramanian S."/>
        </authorList>
    </citation>
    <scope>NUCLEOTIDE SEQUENCE [LARGE SCALE GENOMIC DNA]</scope>
    <source>
        <strain evidence="1 2">DSM 53668</strain>
    </source>
</reference>
<dbReference type="InterPro" id="IPR019639">
    <property type="entry name" value="DUF2505"/>
</dbReference>
<evidence type="ECO:0008006" key="3">
    <source>
        <dbReference type="Google" id="ProtNLM"/>
    </source>
</evidence>
<organism evidence="1 2">
    <name type="scientific">Sandaracinus amylolyticus</name>
    <dbReference type="NCBI Taxonomy" id="927083"/>
    <lineage>
        <taxon>Bacteria</taxon>
        <taxon>Pseudomonadati</taxon>
        <taxon>Myxococcota</taxon>
        <taxon>Polyangia</taxon>
        <taxon>Polyangiales</taxon>
        <taxon>Sandaracinaceae</taxon>
        <taxon>Sandaracinus</taxon>
    </lineage>
</organism>
<dbReference type="RefSeq" id="WP_053236080.1">
    <property type="nucleotide sequence ID" value="NZ_CP011125.1"/>
</dbReference>
<accession>A0A0F6YM35</accession>
<dbReference type="STRING" id="927083.DB32_006137"/>
<gene>
    <name evidence="1" type="ORF">DB32_006137</name>
</gene>
<evidence type="ECO:0000313" key="2">
    <source>
        <dbReference type="Proteomes" id="UP000034883"/>
    </source>
</evidence>
<protein>
    <recommendedName>
        <fullName evidence="3">DUF2505 domain-containing protein</fullName>
    </recommendedName>
</protein>
<dbReference type="EMBL" id="CP011125">
    <property type="protein sequence ID" value="AKF08988.1"/>
    <property type="molecule type" value="Genomic_DNA"/>
</dbReference>
<proteinExistence type="predicted"/>
<name>A0A0F6YM35_9BACT</name>
<dbReference type="Proteomes" id="UP000034883">
    <property type="component" value="Chromosome"/>
</dbReference>